<accession>A0A6B8RMP7</accession>
<evidence type="ECO:0000313" key="1">
    <source>
        <dbReference type="EMBL" id="QGQ97044.1"/>
    </source>
</evidence>
<reference evidence="2" key="1">
    <citation type="submission" date="2018-11" db="EMBL/GenBank/DDBJ databases">
        <title>Complete genome sequence of Paenibacillus sp. ML311-T8.</title>
        <authorList>
            <person name="Nam Y.-D."/>
            <person name="Kang J."/>
            <person name="Chung W.-H."/>
            <person name="Park Y.S."/>
        </authorList>
    </citation>
    <scope>NUCLEOTIDE SEQUENCE [LARGE SCALE GENOMIC DNA]</scope>
    <source>
        <strain evidence="2">ML311-T8</strain>
    </source>
</reference>
<dbReference type="EMBL" id="CP034235">
    <property type="protein sequence ID" value="QGQ97044.1"/>
    <property type="molecule type" value="Genomic_DNA"/>
</dbReference>
<protein>
    <submittedName>
        <fullName evidence="1">Uncharacterized protein</fullName>
    </submittedName>
</protein>
<dbReference type="Proteomes" id="UP000426246">
    <property type="component" value="Chromosome"/>
</dbReference>
<dbReference type="OrthoDB" id="978985at2"/>
<proteinExistence type="predicted"/>
<dbReference type="KEGG" id="ppsc:EHS13_20215"/>
<gene>
    <name evidence="1" type="ORF">EHS13_20215</name>
</gene>
<dbReference type="AlphaFoldDB" id="A0A6B8RMP7"/>
<organism evidence="1 2">
    <name type="scientific">Paenibacillus psychroresistens</name>
    <dbReference type="NCBI Taxonomy" id="1778678"/>
    <lineage>
        <taxon>Bacteria</taxon>
        <taxon>Bacillati</taxon>
        <taxon>Bacillota</taxon>
        <taxon>Bacilli</taxon>
        <taxon>Bacillales</taxon>
        <taxon>Paenibacillaceae</taxon>
        <taxon>Paenibacillus</taxon>
    </lineage>
</organism>
<sequence length="423" mass="47741">MTAEIAVLNRFGVALAADSAVTVGSNKIFNSADKLFALSKIHPVGIMVYGNAHYMNVPWETVVKIYRKHLGDQAFPTLKGYCDHFFDYINTDARFTSPESEKQMVGNFFSVWLEEFLKNLNLYIANTFTHEPTEQEVQIEMLSATNDLILEYNALDYANTFDDSFNTWFNQTYSGYIALIFNDNVNIQTTPQMIDNLVYIAGSLVCRNYKNDGRSGIVIAGFGEDDIFPSLYGYRIEGIFNGIMKYAEEESSEIGAGKSAEIVPFAQQEMVHSFLTGMDPKIESEIHQFLHETVNIYPDFVESLINQLVATSDNDQIKAEITQKGIDLFTEFSQSLQQLKRRNYLIPVIQTVASFPKEELAAMAEALVNLTSIKRKVTNQAETVGGPTDVAVISKGDGFIWIKRKHYFSPEFNSQYFNNLVKG</sequence>
<evidence type="ECO:0000313" key="2">
    <source>
        <dbReference type="Proteomes" id="UP000426246"/>
    </source>
</evidence>
<dbReference type="RefSeq" id="WP_155702144.1">
    <property type="nucleotide sequence ID" value="NZ_CP034235.1"/>
</dbReference>
<name>A0A6B8RMP7_9BACL</name>
<keyword evidence="2" id="KW-1185">Reference proteome</keyword>